<sequence>MGTDSEPAPPPAPGKQPAAAHVVLLASPGVGHVLPMAELARRVVAQGEVTATLVTYANFSSAGHGFPSALMATLPPSVSTAVLPEVPLDDLPANARIETRILTVVDRALPNLRDLLISLLASSSPPGGGGVAAFVPDLFGAWALQVAAELGVPGYVFRTTNLMALLTLLHVPELDRTTTCEFRDLPEPIRLPGCVSLRGADLPDPLQDRTSPAYRFVVESAKRHLLADGFIVNTFDAMEHETIAAFNELSHKGVYPPAYAVGPFVRTCSSGGEKAQHGCLRWLDEQPDGSVLYVCFGSGGTLSTEQTAELAAGLEASGQRFLWVVRFPSDKDRSASFFGTAGHGHGHGDSPLGYLPEGFAERTRGIGLAVAEWAPQVEILSHRAVGGFVSHCGWNSTLEAVAAGVPMLAWPLYAEQRVNAVMLAERAGLALRPRGKDDGIVTREEVAAAVTELVAGEKGAAAREKARELREAAAEAWGPDGTSRKAFEAVASEWKKAAAARSRGAS</sequence>
<protein>
    <recommendedName>
        <fullName evidence="5">Glycosyltransferase</fullName>
        <ecNumber evidence="5">2.4.1.-</ecNumber>
    </recommendedName>
</protein>
<gene>
    <name evidence="6" type="ORF">URODEC1_LOCUS37536</name>
</gene>
<dbReference type="EC" id="2.4.1.-" evidence="5"/>
<dbReference type="InterPro" id="IPR002213">
    <property type="entry name" value="UDP_glucos_trans"/>
</dbReference>
<evidence type="ECO:0000256" key="4">
    <source>
        <dbReference type="RuleBase" id="RU003718"/>
    </source>
</evidence>
<reference evidence="6" key="1">
    <citation type="submission" date="2024-10" db="EMBL/GenBank/DDBJ databases">
        <authorList>
            <person name="Ryan C."/>
        </authorList>
    </citation>
    <scope>NUCLEOTIDE SEQUENCE [LARGE SCALE GENOMIC DNA]</scope>
</reference>
<dbReference type="Proteomes" id="UP001497457">
    <property type="component" value="Chromosome 17b"/>
</dbReference>
<dbReference type="FunFam" id="3.40.50.2000:FF:000054">
    <property type="entry name" value="Glycosyltransferase"/>
    <property type="match status" value="1"/>
</dbReference>
<evidence type="ECO:0000256" key="3">
    <source>
        <dbReference type="ARBA" id="ARBA00022679"/>
    </source>
</evidence>
<keyword evidence="2 4" id="KW-0328">Glycosyltransferase</keyword>
<evidence type="ECO:0000256" key="1">
    <source>
        <dbReference type="ARBA" id="ARBA00009995"/>
    </source>
</evidence>
<dbReference type="Pfam" id="PF00201">
    <property type="entry name" value="UDPGT"/>
    <property type="match status" value="1"/>
</dbReference>
<comment type="similarity">
    <text evidence="1 4">Belongs to the UDP-glycosyltransferase family.</text>
</comment>
<evidence type="ECO:0000313" key="7">
    <source>
        <dbReference type="Proteomes" id="UP001497457"/>
    </source>
</evidence>
<dbReference type="InterPro" id="IPR035595">
    <property type="entry name" value="UDP_glycos_trans_CS"/>
</dbReference>
<dbReference type="AlphaFoldDB" id="A0ABC8YRN0"/>
<evidence type="ECO:0000256" key="2">
    <source>
        <dbReference type="ARBA" id="ARBA00022676"/>
    </source>
</evidence>
<dbReference type="Gene3D" id="3.40.50.2000">
    <property type="entry name" value="Glycogen Phosphorylase B"/>
    <property type="match status" value="2"/>
</dbReference>
<dbReference type="FunFam" id="3.40.50.2000:FF:000051">
    <property type="entry name" value="Glycosyltransferase"/>
    <property type="match status" value="1"/>
</dbReference>
<organism evidence="6 7">
    <name type="scientific">Urochloa decumbens</name>
    <dbReference type="NCBI Taxonomy" id="240449"/>
    <lineage>
        <taxon>Eukaryota</taxon>
        <taxon>Viridiplantae</taxon>
        <taxon>Streptophyta</taxon>
        <taxon>Embryophyta</taxon>
        <taxon>Tracheophyta</taxon>
        <taxon>Spermatophyta</taxon>
        <taxon>Magnoliopsida</taxon>
        <taxon>Liliopsida</taxon>
        <taxon>Poales</taxon>
        <taxon>Poaceae</taxon>
        <taxon>PACMAD clade</taxon>
        <taxon>Panicoideae</taxon>
        <taxon>Panicodae</taxon>
        <taxon>Paniceae</taxon>
        <taxon>Melinidinae</taxon>
        <taxon>Urochloa</taxon>
    </lineage>
</organism>
<proteinExistence type="inferred from homology"/>
<dbReference type="EMBL" id="OZ075127">
    <property type="protein sequence ID" value="CAL4948675.1"/>
    <property type="molecule type" value="Genomic_DNA"/>
</dbReference>
<dbReference type="PANTHER" id="PTHR48046:SF6">
    <property type="entry name" value="GLYCOSYLTRANSFERASE"/>
    <property type="match status" value="1"/>
</dbReference>
<dbReference type="GO" id="GO:0016757">
    <property type="term" value="F:glycosyltransferase activity"/>
    <property type="evidence" value="ECO:0007669"/>
    <property type="project" value="UniProtKB-KW"/>
</dbReference>
<accession>A0ABC8YRN0</accession>
<dbReference type="PROSITE" id="PS00375">
    <property type="entry name" value="UDPGT"/>
    <property type="match status" value="1"/>
</dbReference>
<keyword evidence="7" id="KW-1185">Reference proteome</keyword>
<dbReference type="PANTHER" id="PTHR48046">
    <property type="entry name" value="UDP-GLYCOSYLTRANSFERASE 72E1"/>
    <property type="match status" value="1"/>
</dbReference>
<dbReference type="SUPFAM" id="SSF53756">
    <property type="entry name" value="UDP-Glycosyltransferase/glycogen phosphorylase"/>
    <property type="match status" value="1"/>
</dbReference>
<name>A0ABC8YRN0_9POAL</name>
<evidence type="ECO:0000313" key="6">
    <source>
        <dbReference type="EMBL" id="CAL4948675.1"/>
    </source>
</evidence>
<keyword evidence="3 4" id="KW-0808">Transferase</keyword>
<dbReference type="CDD" id="cd03784">
    <property type="entry name" value="GT1_Gtf-like"/>
    <property type="match status" value="1"/>
</dbReference>
<evidence type="ECO:0000256" key="5">
    <source>
        <dbReference type="RuleBase" id="RU362057"/>
    </source>
</evidence>